<dbReference type="Gene3D" id="3.30.450.40">
    <property type="match status" value="1"/>
</dbReference>
<dbReference type="GO" id="GO:0003677">
    <property type="term" value="F:DNA binding"/>
    <property type="evidence" value="ECO:0007669"/>
    <property type="project" value="UniProtKB-KW"/>
</dbReference>
<dbReference type="PANTHER" id="PTHR30136">
    <property type="entry name" value="HELIX-TURN-HELIX TRANSCRIPTIONAL REGULATOR, ICLR FAMILY"/>
    <property type="match status" value="1"/>
</dbReference>
<dbReference type="Pfam" id="PF01614">
    <property type="entry name" value="IclR_C"/>
    <property type="match status" value="1"/>
</dbReference>
<dbReference type="EMBL" id="CP017269">
    <property type="protein sequence ID" value="AOT69283.1"/>
    <property type="molecule type" value="Genomic_DNA"/>
</dbReference>
<evidence type="ECO:0000256" key="3">
    <source>
        <dbReference type="ARBA" id="ARBA00023163"/>
    </source>
</evidence>
<dbReference type="PANTHER" id="PTHR30136:SF24">
    <property type="entry name" value="HTH-TYPE TRANSCRIPTIONAL REPRESSOR ALLR"/>
    <property type="match status" value="1"/>
</dbReference>
<name>A0A1D8GEE3_9FIRM</name>
<dbReference type="SUPFAM" id="SSF46785">
    <property type="entry name" value="Winged helix' DNA-binding domain"/>
    <property type="match status" value="1"/>
</dbReference>
<organism evidence="6 7">
    <name type="scientific">Geosporobacter ferrireducens</name>
    <dbReference type="NCBI Taxonomy" id="1424294"/>
    <lineage>
        <taxon>Bacteria</taxon>
        <taxon>Bacillati</taxon>
        <taxon>Bacillota</taxon>
        <taxon>Clostridia</taxon>
        <taxon>Peptostreptococcales</taxon>
        <taxon>Thermotaleaceae</taxon>
        <taxon>Geosporobacter</taxon>
    </lineage>
</organism>
<keyword evidence="3" id="KW-0804">Transcription</keyword>
<reference evidence="6 7" key="1">
    <citation type="submission" date="2016-09" db="EMBL/GenBank/DDBJ databases">
        <title>Genomic analysis reveals versatility of anaerobic energy metabolism of Geosporobacter ferrireducens IRF9 of phylum Firmicutes.</title>
        <authorList>
            <person name="Kim S.-J."/>
        </authorList>
    </citation>
    <scope>NUCLEOTIDE SEQUENCE [LARGE SCALE GENOMIC DNA]</scope>
    <source>
        <strain evidence="6 7">IRF9</strain>
    </source>
</reference>
<evidence type="ECO:0000259" key="5">
    <source>
        <dbReference type="PROSITE" id="PS51078"/>
    </source>
</evidence>
<dbReference type="PROSITE" id="PS51077">
    <property type="entry name" value="HTH_ICLR"/>
    <property type="match status" value="1"/>
</dbReference>
<dbReference type="OrthoDB" id="9791752at2"/>
<dbReference type="Gene3D" id="1.10.10.10">
    <property type="entry name" value="Winged helix-like DNA-binding domain superfamily/Winged helix DNA-binding domain"/>
    <property type="match status" value="1"/>
</dbReference>
<evidence type="ECO:0000256" key="2">
    <source>
        <dbReference type="ARBA" id="ARBA00023125"/>
    </source>
</evidence>
<dbReference type="AlphaFoldDB" id="A0A1D8GEE3"/>
<dbReference type="InterPro" id="IPR014757">
    <property type="entry name" value="Tscrpt_reg_IclR_C"/>
</dbReference>
<feature type="domain" description="IclR-ED" evidence="5">
    <location>
        <begin position="69"/>
        <end position="252"/>
    </location>
</feature>
<dbReference type="RefSeq" id="WP_069974849.1">
    <property type="nucleotide sequence ID" value="NZ_CP017269.1"/>
</dbReference>
<dbReference type="GO" id="GO:0003700">
    <property type="term" value="F:DNA-binding transcription factor activity"/>
    <property type="evidence" value="ECO:0007669"/>
    <property type="project" value="TreeGrafter"/>
</dbReference>
<dbReference type="Pfam" id="PF09339">
    <property type="entry name" value="HTH_IclR"/>
    <property type="match status" value="1"/>
</dbReference>
<evidence type="ECO:0000259" key="4">
    <source>
        <dbReference type="PROSITE" id="PS51077"/>
    </source>
</evidence>
<proteinExistence type="predicted"/>
<dbReference type="KEGG" id="gfe:Gferi_06695"/>
<evidence type="ECO:0000313" key="6">
    <source>
        <dbReference type="EMBL" id="AOT69283.1"/>
    </source>
</evidence>
<dbReference type="InterPro" id="IPR005471">
    <property type="entry name" value="Tscrpt_reg_IclR_N"/>
</dbReference>
<keyword evidence="7" id="KW-1185">Reference proteome</keyword>
<dbReference type="GO" id="GO:0045892">
    <property type="term" value="P:negative regulation of DNA-templated transcription"/>
    <property type="evidence" value="ECO:0007669"/>
    <property type="project" value="TreeGrafter"/>
</dbReference>
<dbReference type="InterPro" id="IPR029016">
    <property type="entry name" value="GAF-like_dom_sf"/>
</dbReference>
<feature type="domain" description="HTH iclR-type" evidence="4">
    <location>
        <begin position="6"/>
        <end position="68"/>
    </location>
</feature>
<keyword evidence="2" id="KW-0238">DNA-binding</keyword>
<protein>
    <submittedName>
        <fullName evidence="6">IclR family transcriptional regulator</fullName>
    </submittedName>
</protein>
<keyword evidence="1" id="KW-0805">Transcription regulation</keyword>
<gene>
    <name evidence="6" type="ORF">Gferi_06695</name>
</gene>
<sequence length="268" mass="30122">MERTTHRPTERVLNILELLAAHPEGLTLTGIAEAIKAPKSTIFPIIQTMLDRRFIFLDKPTLKYTVGIASFCVGASYSSNKNVLEFINNEIKYIVSEIEETCQMGILDRGSVLYISKVDPDKKIDIRLISHVGKRLPAYCTALGKALLYQFDLEDLKLLYPEGLKAYTKNTITNLEILAQQLNQVKEDNIAQEVEEVTEHLRCLAVPLSNNGETVAALSISIPTFRATEEKLNLAKSLLLSAKKKIETYFAAVNIDVESLTFKNELYR</sequence>
<evidence type="ECO:0000313" key="7">
    <source>
        <dbReference type="Proteomes" id="UP000095743"/>
    </source>
</evidence>
<dbReference type="InterPro" id="IPR036388">
    <property type="entry name" value="WH-like_DNA-bd_sf"/>
</dbReference>
<dbReference type="Proteomes" id="UP000095743">
    <property type="component" value="Chromosome"/>
</dbReference>
<dbReference type="STRING" id="1424294.Gferi_06695"/>
<accession>A0A1D8GEE3</accession>
<dbReference type="InterPro" id="IPR036390">
    <property type="entry name" value="WH_DNA-bd_sf"/>
</dbReference>
<dbReference type="PROSITE" id="PS51078">
    <property type="entry name" value="ICLR_ED"/>
    <property type="match status" value="1"/>
</dbReference>
<evidence type="ECO:0000256" key="1">
    <source>
        <dbReference type="ARBA" id="ARBA00023015"/>
    </source>
</evidence>
<dbReference type="SUPFAM" id="SSF55781">
    <property type="entry name" value="GAF domain-like"/>
    <property type="match status" value="1"/>
</dbReference>
<dbReference type="InterPro" id="IPR050707">
    <property type="entry name" value="HTH_MetabolicPath_Reg"/>
</dbReference>